<dbReference type="AlphaFoldDB" id="A0A1F4URG1"/>
<proteinExistence type="predicted"/>
<dbReference type="STRING" id="1802617.A2886_02105"/>
<evidence type="ECO:0000313" key="3">
    <source>
        <dbReference type="EMBL" id="OGC47561.1"/>
    </source>
</evidence>
<protein>
    <submittedName>
        <fullName evidence="3">Uncharacterized protein</fullName>
    </submittedName>
</protein>
<feature type="coiled-coil region" evidence="1">
    <location>
        <begin position="95"/>
        <end position="122"/>
    </location>
</feature>
<reference evidence="3 4" key="1">
    <citation type="journal article" date="2016" name="Nat. Commun.">
        <title>Thousands of microbial genomes shed light on interconnected biogeochemical processes in an aquifer system.</title>
        <authorList>
            <person name="Anantharaman K."/>
            <person name="Brown C.T."/>
            <person name="Hug L.A."/>
            <person name="Sharon I."/>
            <person name="Castelle C.J."/>
            <person name="Probst A.J."/>
            <person name="Thomas B.C."/>
            <person name="Singh A."/>
            <person name="Wilkins M.J."/>
            <person name="Karaoz U."/>
            <person name="Brodie E.L."/>
            <person name="Williams K.H."/>
            <person name="Hubbard S.S."/>
            <person name="Banfield J.F."/>
        </authorList>
    </citation>
    <scope>NUCLEOTIDE SEQUENCE [LARGE SCALE GENOMIC DNA]</scope>
</reference>
<evidence type="ECO:0000313" key="4">
    <source>
        <dbReference type="Proteomes" id="UP000176608"/>
    </source>
</evidence>
<feature type="transmembrane region" description="Helical" evidence="2">
    <location>
        <begin position="12"/>
        <end position="35"/>
    </location>
</feature>
<evidence type="ECO:0000256" key="1">
    <source>
        <dbReference type="SAM" id="Coils"/>
    </source>
</evidence>
<dbReference type="Proteomes" id="UP000176608">
    <property type="component" value="Unassembled WGS sequence"/>
</dbReference>
<comment type="caution">
    <text evidence="3">The sequence shown here is derived from an EMBL/GenBank/DDBJ whole genome shotgun (WGS) entry which is preliminary data.</text>
</comment>
<name>A0A1F4URG1_UNCKA</name>
<gene>
    <name evidence="3" type="ORF">A2886_02105</name>
</gene>
<organism evidence="3 4">
    <name type="scientific">candidate division WWE3 bacterium RIFCSPHIGHO2_01_FULL_42_13</name>
    <dbReference type="NCBI Taxonomy" id="1802617"/>
    <lineage>
        <taxon>Bacteria</taxon>
        <taxon>Katanobacteria</taxon>
    </lineage>
</organism>
<keyword evidence="1" id="KW-0175">Coiled coil</keyword>
<evidence type="ECO:0000256" key="2">
    <source>
        <dbReference type="SAM" id="Phobius"/>
    </source>
</evidence>
<dbReference type="EMBL" id="MEVA01000006">
    <property type="protein sequence ID" value="OGC47561.1"/>
    <property type="molecule type" value="Genomic_DNA"/>
</dbReference>
<keyword evidence="2" id="KW-0472">Membrane</keyword>
<sequence>MENHPELYGILYALAAVLILGPAVFTYLNFGHWLVQSISFWIEFKSWPAKDPEMKAIQKKLVVMPVLQGLASDLDKAFKDEEALQKRMRESGVSYKEFGKQLGEIRLRKENAEDKFRHAQNAAQEANFGLNDSYKTFLPS</sequence>
<keyword evidence="2" id="KW-0812">Transmembrane</keyword>
<accession>A0A1F4URG1</accession>
<keyword evidence="2" id="KW-1133">Transmembrane helix</keyword>